<evidence type="ECO:0000256" key="4">
    <source>
        <dbReference type="ARBA" id="ARBA00023040"/>
    </source>
</evidence>
<reference evidence="11" key="2">
    <citation type="submission" date="2016-06" db="EMBL/GenBank/DDBJ databases">
        <title>The genome of a short-lived fish provides insights into sex chromosome evolution and the genetic control of aging.</title>
        <authorList>
            <person name="Reichwald K."/>
            <person name="Felder M."/>
            <person name="Petzold A."/>
            <person name="Koch P."/>
            <person name="Groth M."/>
            <person name="Platzer M."/>
        </authorList>
    </citation>
    <scope>NUCLEOTIDE SEQUENCE</scope>
    <source>
        <tissue evidence="11">Brain</tissue>
    </source>
</reference>
<keyword evidence="5 9" id="KW-0472">Membrane</keyword>
<dbReference type="AlphaFoldDB" id="A0A1A7WF94"/>
<evidence type="ECO:0000259" key="10">
    <source>
        <dbReference type="PROSITE" id="PS50262"/>
    </source>
</evidence>
<feature type="region of interest" description="Disordered" evidence="8">
    <location>
        <begin position="344"/>
        <end position="374"/>
    </location>
</feature>
<feature type="transmembrane region" description="Helical" evidence="9">
    <location>
        <begin position="166"/>
        <end position="186"/>
    </location>
</feature>
<sequence>TQTSDSAPGSFYRKLDMEVIGGGLFNETEDYEYGDYTHDDHTHDDTFEETSSKAVWIPLVYSVVVIVGLLGNALLLLVLAKRRRFWSPSDTFVLQLGFVDILLLATLTIWAARANQQCTDCPVTLFRICRAVFNINFYVGMFLLVCICLENLLVKVRSDWFSRRRAGFSVTCFFSSWLVSVILAALDWCFFPLTSFEDMSVCAHEYSGVGFDKLLALRLIHLVIGFLVPLLMLIICCAHILLHRRRNKTPIVFILTLVTVFLLCWIPYNITLILDTFCYRSSHFLQKLLIHPKTSFKTALAVTSAIGSIHACLRPLMYFLFRPNFGSNVLSVVTCSSPQHTSSLWELGEGQNDEERSGEQQKEMEMLQQHQVAA</sequence>
<organism evidence="11">
    <name type="scientific">Iconisemion striatum</name>
    <dbReference type="NCBI Taxonomy" id="60296"/>
    <lineage>
        <taxon>Eukaryota</taxon>
        <taxon>Metazoa</taxon>
        <taxon>Chordata</taxon>
        <taxon>Craniata</taxon>
        <taxon>Vertebrata</taxon>
        <taxon>Euteleostomi</taxon>
        <taxon>Actinopterygii</taxon>
        <taxon>Neopterygii</taxon>
        <taxon>Teleostei</taxon>
        <taxon>Neoteleostei</taxon>
        <taxon>Acanthomorphata</taxon>
        <taxon>Ovalentaria</taxon>
        <taxon>Atherinomorphae</taxon>
        <taxon>Cyprinodontiformes</taxon>
        <taxon>Nothobranchiidae</taxon>
        <taxon>Iconisemion</taxon>
    </lineage>
</organism>
<keyword evidence="4" id="KW-0297">G-protein coupled receptor</keyword>
<dbReference type="EMBL" id="HADW01003063">
    <property type="protein sequence ID" value="SBP04463.1"/>
    <property type="molecule type" value="Transcribed_RNA"/>
</dbReference>
<keyword evidence="3 9" id="KW-1133">Transmembrane helix</keyword>
<dbReference type="GO" id="GO:0019957">
    <property type="term" value="F:C-C chemokine binding"/>
    <property type="evidence" value="ECO:0007669"/>
    <property type="project" value="TreeGrafter"/>
</dbReference>
<evidence type="ECO:0000256" key="2">
    <source>
        <dbReference type="ARBA" id="ARBA00022692"/>
    </source>
</evidence>
<dbReference type="Gene3D" id="1.20.1070.10">
    <property type="entry name" value="Rhodopsin 7-helix transmembrane proteins"/>
    <property type="match status" value="1"/>
</dbReference>
<dbReference type="GO" id="GO:0009897">
    <property type="term" value="C:external side of plasma membrane"/>
    <property type="evidence" value="ECO:0007669"/>
    <property type="project" value="TreeGrafter"/>
</dbReference>
<gene>
    <name evidence="11" type="primary">Nfu_g_1_001121</name>
</gene>
<feature type="transmembrane region" description="Helical" evidence="9">
    <location>
        <begin position="92"/>
        <end position="112"/>
    </location>
</feature>
<dbReference type="GO" id="GO:0060326">
    <property type="term" value="P:cell chemotaxis"/>
    <property type="evidence" value="ECO:0007669"/>
    <property type="project" value="TreeGrafter"/>
</dbReference>
<evidence type="ECO:0000256" key="5">
    <source>
        <dbReference type="ARBA" id="ARBA00023136"/>
    </source>
</evidence>
<evidence type="ECO:0000256" key="9">
    <source>
        <dbReference type="SAM" id="Phobius"/>
    </source>
</evidence>
<evidence type="ECO:0000313" key="11">
    <source>
        <dbReference type="EMBL" id="SBP04463.1"/>
    </source>
</evidence>
<protein>
    <recommendedName>
        <fullName evidence="10">G-protein coupled receptors family 1 profile domain-containing protein</fullName>
    </recommendedName>
</protein>
<reference evidence="11" key="1">
    <citation type="submission" date="2016-05" db="EMBL/GenBank/DDBJ databases">
        <authorList>
            <person name="Lavstsen T."/>
            <person name="Jespersen J.S."/>
        </authorList>
    </citation>
    <scope>NUCLEOTIDE SEQUENCE</scope>
    <source>
        <tissue evidence="11">Brain</tissue>
    </source>
</reference>
<proteinExistence type="predicted"/>
<dbReference type="InterPro" id="IPR050119">
    <property type="entry name" value="CCR1-9-like"/>
</dbReference>
<feature type="transmembrane region" description="Helical" evidence="9">
    <location>
        <begin position="55"/>
        <end position="80"/>
    </location>
</feature>
<feature type="transmembrane region" description="Helical" evidence="9">
    <location>
        <begin position="219"/>
        <end position="242"/>
    </location>
</feature>
<dbReference type="GO" id="GO:0006955">
    <property type="term" value="P:immune response"/>
    <property type="evidence" value="ECO:0007669"/>
    <property type="project" value="TreeGrafter"/>
</dbReference>
<accession>A0A1A7WF94</accession>
<dbReference type="PANTHER" id="PTHR10489:SF671">
    <property type="entry name" value="C-X-C CHEMOKINE RECEPTOR TYPE 3"/>
    <property type="match status" value="1"/>
</dbReference>
<feature type="transmembrane region" description="Helical" evidence="9">
    <location>
        <begin position="294"/>
        <end position="313"/>
    </location>
</feature>
<dbReference type="PANTHER" id="PTHR10489">
    <property type="entry name" value="CELL ADHESION MOLECULE"/>
    <property type="match status" value="1"/>
</dbReference>
<keyword evidence="6" id="KW-0675">Receptor</keyword>
<feature type="compositionally biased region" description="Basic and acidic residues" evidence="8">
    <location>
        <begin position="353"/>
        <end position="365"/>
    </location>
</feature>
<dbReference type="GO" id="GO:0007204">
    <property type="term" value="P:positive regulation of cytosolic calcium ion concentration"/>
    <property type="evidence" value="ECO:0007669"/>
    <property type="project" value="TreeGrafter"/>
</dbReference>
<dbReference type="GO" id="GO:0019722">
    <property type="term" value="P:calcium-mediated signaling"/>
    <property type="evidence" value="ECO:0007669"/>
    <property type="project" value="TreeGrafter"/>
</dbReference>
<keyword evidence="7" id="KW-0807">Transducer</keyword>
<evidence type="ECO:0000256" key="8">
    <source>
        <dbReference type="SAM" id="MobiDB-lite"/>
    </source>
</evidence>
<keyword evidence="2 9" id="KW-0812">Transmembrane</keyword>
<evidence type="ECO:0000256" key="7">
    <source>
        <dbReference type="ARBA" id="ARBA00023224"/>
    </source>
</evidence>
<dbReference type="SUPFAM" id="SSF81321">
    <property type="entry name" value="Family A G protein-coupled receptor-like"/>
    <property type="match status" value="1"/>
</dbReference>
<dbReference type="Pfam" id="PF00001">
    <property type="entry name" value="7tm_1"/>
    <property type="match status" value="1"/>
</dbReference>
<dbReference type="GO" id="GO:0016493">
    <property type="term" value="F:C-C chemokine receptor activity"/>
    <property type="evidence" value="ECO:0007669"/>
    <property type="project" value="TreeGrafter"/>
</dbReference>
<comment type="subcellular location">
    <subcellularLocation>
        <location evidence="1">Membrane</location>
    </subcellularLocation>
</comment>
<feature type="non-terminal residue" evidence="11">
    <location>
        <position position="1"/>
    </location>
</feature>
<evidence type="ECO:0000256" key="1">
    <source>
        <dbReference type="ARBA" id="ARBA00004370"/>
    </source>
</evidence>
<dbReference type="PROSITE" id="PS50262">
    <property type="entry name" value="G_PROTEIN_RECEP_F1_2"/>
    <property type="match status" value="1"/>
</dbReference>
<name>A0A1A7WF94_9TELE</name>
<evidence type="ECO:0000256" key="6">
    <source>
        <dbReference type="ARBA" id="ARBA00023170"/>
    </source>
</evidence>
<feature type="transmembrane region" description="Helical" evidence="9">
    <location>
        <begin position="132"/>
        <end position="154"/>
    </location>
</feature>
<feature type="domain" description="G-protein coupled receptors family 1 profile" evidence="10">
    <location>
        <begin position="71"/>
        <end position="318"/>
    </location>
</feature>
<dbReference type="InterPro" id="IPR017452">
    <property type="entry name" value="GPCR_Rhodpsn_7TM"/>
</dbReference>
<dbReference type="PRINTS" id="PR00237">
    <property type="entry name" value="GPCRRHODOPSN"/>
</dbReference>
<dbReference type="InterPro" id="IPR000276">
    <property type="entry name" value="GPCR_Rhodpsn"/>
</dbReference>
<feature type="transmembrane region" description="Helical" evidence="9">
    <location>
        <begin position="251"/>
        <end position="274"/>
    </location>
</feature>
<evidence type="ECO:0000256" key="3">
    <source>
        <dbReference type="ARBA" id="ARBA00022989"/>
    </source>
</evidence>